<accession>A0A8H5LZB3</accession>
<keyword evidence="3 4" id="KW-0539">Nucleus</keyword>
<evidence type="ECO:0000256" key="1">
    <source>
        <dbReference type="ARBA" id="ARBA00023125"/>
    </source>
</evidence>
<feature type="DNA-binding region" description="Homeobox" evidence="4">
    <location>
        <begin position="14"/>
        <end position="73"/>
    </location>
</feature>
<feature type="compositionally biased region" description="Polar residues" evidence="6">
    <location>
        <begin position="1"/>
        <end position="11"/>
    </location>
</feature>
<dbReference type="PROSITE" id="PS00027">
    <property type="entry name" value="HOMEOBOX_1"/>
    <property type="match status" value="2"/>
</dbReference>
<dbReference type="Gene3D" id="1.10.10.60">
    <property type="entry name" value="Homeodomain-like"/>
    <property type="match status" value="3"/>
</dbReference>
<dbReference type="AlphaFoldDB" id="A0A8H5LZB3"/>
<dbReference type="InterPro" id="IPR050460">
    <property type="entry name" value="Distal-less_Homeobox_TF"/>
</dbReference>
<reference evidence="8 9" key="1">
    <citation type="journal article" date="2020" name="ISME J.">
        <title>Uncovering the hidden diversity of litter-decomposition mechanisms in mushroom-forming fungi.</title>
        <authorList>
            <person name="Floudas D."/>
            <person name="Bentzer J."/>
            <person name="Ahren D."/>
            <person name="Johansson T."/>
            <person name="Persson P."/>
            <person name="Tunlid A."/>
        </authorList>
    </citation>
    <scope>NUCLEOTIDE SEQUENCE [LARGE SCALE GENOMIC DNA]</scope>
    <source>
        <strain evidence="8 9">CBS 291.85</strain>
    </source>
</reference>
<dbReference type="InterPro" id="IPR001356">
    <property type="entry name" value="HD"/>
</dbReference>
<dbReference type="PANTHER" id="PTHR24327">
    <property type="entry name" value="HOMEOBOX PROTEIN"/>
    <property type="match status" value="1"/>
</dbReference>
<keyword evidence="1 4" id="KW-0238">DNA-binding</keyword>
<dbReference type="OrthoDB" id="6159439at2759"/>
<dbReference type="InterPro" id="IPR017970">
    <property type="entry name" value="Homeobox_CS"/>
</dbReference>
<organism evidence="8 9">
    <name type="scientific">Tetrapyrgos nigripes</name>
    <dbReference type="NCBI Taxonomy" id="182062"/>
    <lineage>
        <taxon>Eukaryota</taxon>
        <taxon>Fungi</taxon>
        <taxon>Dikarya</taxon>
        <taxon>Basidiomycota</taxon>
        <taxon>Agaricomycotina</taxon>
        <taxon>Agaricomycetes</taxon>
        <taxon>Agaricomycetidae</taxon>
        <taxon>Agaricales</taxon>
        <taxon>Marasmiineae</taxon>
        <taxon>Marasmiaceae</taxon>
        <taxon>Tetrapyrgos</taxon>
    </lineage>
</organism>
<comment type="subcellular location">
    <subcellularLocation>
        <location evidence="4 5">Nucleus</location>
    </subcellularLocation>
</comment>
<dbReference type="CDD" id="cd00086">
    <property type="entry name" value="homeodomain"/>
    <property type="match status" value="3"/>
</dbReference>
<dbReference type="GO" id="GO:0000981">
    <property type="term" value="F:DNA-binding transcription factor activity, RNA polymerase II-specific"/>
    <property type="evidence" value="ECO:0007669"/>
    <property type="project" value="InterPro"/>
</dbReference>
<feature type="domain" description="Homeobox" evidence="7">
    <location>
        <begin position="12"/>
        <end position="72"/>
    </location>
</feature>
<feature type="compositionally biased region" description="Low complexity" evidence="6">
    <location>
        <begin position="358"/>
        <end position="373"/>
    </location>
</feature>
<evidence type="ECO:0000256" key="5">
    <source>
        <dbReference type="RuleBase" id="RU000682"/>
    </source>
</evidence>
<evidence type="ECO:0000256" key="2">
    <source>
        <dbReference type="ARBA" id="ARBA00023155"/>
    </source>
</evidence>
<evidence type="ECO:0000256" key="4">
    <source>
        <dbReference type="PROSITE-ProRule" id="PRU00108"/>
    </source>
</evidence>
<feature type="region of interest" description="Disordered" evidence="6">
    <location>
        <begin position="1"/>
        <end position="26"/>
    </location>
</feature>
<dbReference type="GO" id="GO:0000978">
    <property type="term" value="F:RNA polymerase II cis-regulatory region sequence-specific DNA binding"/>
    <property type="evidence" value="ECO:0007669"/>
    <property type="project" value="TreeGrafter"/>
</dbReference>
<feature type="region of interest" description="Disordered" evidence="6">
    <location>
        <begin position="355"/>
        <end position="421"/>
    </location>
</feature>
<dbReference type="SMART" id="SM00389">
    <property type="entry name" value="HOX"/>
    <property type="match status" value="3"/>
</dbReference>
<sequence>MPPMAQSTSSQDKQKKPRHRHSPAQLAALNELYERDEHPALELRVSLADRLGMETKTVNAWFQNKRASSKKRTMSRPNASYDIPSIPHTTSSLSRPTDMDDFDDDYSSVDYQNPHRSHSPAPSSNGRAWSTFYPGNPEHTQFLNESDNVPRRIRIRPTNEQIEELRKLFNITHHPSTEQRQALAERIGMRYQSITNWFQNQRSTAKKRDGDSITPPEESRTYSAFPPPAPPSLAPRTSHASVGLGRSRRSLSPAPREDLSISRRSLRRSSTPYGSLMESRPRRTRPEQYQLKALNQLYAKTSHPSIEERSALAQEIGMDLGKVTNWFRNVRQTRKRNKKASAASGDEYEDDYHVYSASGSRSDTPSIRSSSPSVNDDIMMDYEDAVLPSGGSISDEGSDDEYEEAVTPSSHRSPSPAPLNKTFGGLNGLPVQRVTLTALSLAAIDLAEMEKESVRSGIKVEDAMLLLTFHQQIVR</sequence>
<protein>
    <recommendedName>
        <fullName evidence="7">Homeobox domain-containing protein</fullName>
    </recommendedName>
</protein>
<evidence type="ECO:0000259" key="7">
    <source>
        <dbReference type="PROSITE" id="PS50071"/>
    </source>
</evidence>
<evidence type="ECO:0000313" key="8">
    <source>
        <dbReference type="EMBL" id="KAF5374916.1"/>
    </source>
</evidence>
<proteinExistence type="predicted"/>
<feature type="region of interest" description="Disordered" evidence="6">
    <location>
        <begin position="200"/>
        <end position="286"/>
    </location>
</feature>
<dbReference type="Pfam" id="PF00046">
    <property type="entry name" value="Homeodomain"/>
    <property type="match status" value="3"/>
</dbReference>
<dbReference type="EMBL" id="JAACJM010000001">
    <property type="protein sequence ID" value="KAF5374916.1"/>
    <property type="molecule type" value="Genomic_DNA"/>
</dbReference>
<comment type="caution">
    <text evidence="8">The sequence shown here is derived from an EMBL/GenBank/DDBJ whole genome shotgun (WGS) entry which is preliminary data.</text>
</comment>
<dbReference type="InterPro" id="IPR009057">
    <property type="entry name" value="Homeodomain-like_sf"/>
</dbReference>
<dbReference type="Proteomes" id="UP000559256">
    <property type="component" value="Unassembled WGS sequence"/>
</dbReference>
<name>A0A8H5LZB3_9AGAR</name>
<dbReference type="PANTHER" id="PTHR24327:SF41">
    <property type="entry name" value="BRAIN-SPECIFIC HOMEOBOX PROTEIN"/>
    <property type="match status" value="1"/>
</dbReference>
<evidence type="ECO:0000313" key="9">
    <source>
        <dbReference type="Proteomes" id="UP000559256"/>
    </source>
</evidence>
<evidence type="ECO:0000256" key="6">
    <source>
        <dbReference type="SAM" id="MobiDB-lite"/>
    </source>
</evidence>
<feature type="DNA-binding region" description="Homeobox" evidence="4">
    <location>
        <begin position="279"/>
        <end position="338"/>
    </location>
</feature>
<dbReference type="GO" id="GO:0005634">
    <property type="term" value="C:nucleus"/>
    <property type="evidence" value="ECO:0007669"/>
    <property type="project" value="UniProtKB-SubCell"/>
</dbReference>
<gene>
    <name evidence="8" type="ORF">D9758_000549</name>
</gene>
<feature type="DNA-binding region" description="Homeobox" evidence="4">
    <location>
        <begin position="150"/>
        <end position="209"/>
    </location>
</feature>
<evidence type="ECO:0000256" key="3">
    <source>
        <dbReference type="ARBA" id="ARBA00023242"/>
    </source>
</evidence>
<feature type="domain" description="Homeobox" evidence="7">
    <location>
        <begin position="277"/>
        <end position="337"/>
    </location>
</feature>
<feature type="compositionally biased region" description="Low complexity" evidence="6">
    <location>
        <begin position="240"/>
        <end position="254"/>
    </location>
</feature>
<dbReference type="SUPFAM" id="SSF46689">
    <property type="entry name" value="Homeodomain-like"/>
    <property type="match status" value="3"/>
</dbReference>
<feature type="region of interest" description="Disordered" evidence="6">
    <location>
        <begin position="64"/>
        <end position="102"/>
    </location>
</feature>
<keyword evidence="2 4" id="KW-0371">Homeobox</keyword>
<dbReference type="PROSITE" id="PS50071">
    <property type="entry name" value="HOMEOBOX_2"/>
    <property type="match status" value="3"/>
</dbReference>
<feature type="domain" description="Homeobox" evidence="7">
    <location>
        <begin position="148"/>
        <end position="208"/>
    </location>
</feature>
<keyword evidence="9" id="KW-1185">Reference proteome</keyword>